<keyword evidence="3" id="KW-1185">Reference proteome</keyword>
<feature type="region of interest" description="Disordered" evidence="1">
    <location>
        <begin position="56"/>
        <end position="93"/>
    </location>
</feature>
<feature type="compositionally biased region" description="Polar residues" evidence="1">
    <location>
        <begin position="314"/>
        <end position="323"/>
    </location>
</feature>
<comment type="caution">
    <text evidence="2">The sequence shown here is derived from an EMBL/GenBank/DDBJ whole genome shotgun (WGS) entry which is preliminary data.</text>
</comment>
<evidence type="ECO:0000313" key="2">
    <source>
        <dbReference type="EMBL" id="KAH6586526.1"/>
    </source>
</evidence>
<protein>
    <submittedName>
        <fullName evidence="2">Uncharacterized protein</fullName>
    </submittedName>
</protein>
<gene>
    <name evidence="2" type="ORF">BASA50_000480</name>
</gene>
<organism evidence="2 3">
    <name type="scientific">Batrachochytrium salamandrivorans</name>
    <dbReference type="NCBI Taxonomy" id="1357716"/>
    <lineage>
        <taxon>Eukaryota</taxon>
        <taxon>Fungi</taxon>
        <taxon>Fungi incertae sedis</taxon>
        <taxon>Chytridiomycota</taxon>
        <taxon>Chytridiomycota incertae sedis</taxon>
        <taxon>Chytridiomycetes</taxon>
        <taxon>Rhizophydiales</taxon>
        <taxon>Rhizophydiales incertae sedis</taxon>
        <taxon>Batrachochytrium</taxon>
    </lineage>
</organism>
<sequence length="403" mass="44109">MRVDTGIILSVLSFSVLAAVIPNYDSHGLLLVRRAVNPDPMDLLWKRADKNQMQLVPFGSGAGASNSESSSSSSSGNSGSARANNPPKSVSSVWDNAKKNARWDYDEKRIQKANGKLIKVVQGQSRATFITDICDLLRDAIRAAREGLQLYVRKGTTPFSLLIPSGENKRSLNKAMIKLQKAGKKAVLTHRILVSRAIRSIIKHPEGVLATLNKIVDSILALHKTHQGLYDKEYAELISRVGRENNEDRIKRTQEFMGSIRKHRKMISVALYPIKIEVSSGGVTFKENAQGKKTSKFGAFKSKVNKGLGRKSKSSTGVTSTQEPSDQGPPNQGPPNQESSNQESSDEKPPNQESSNQEPSDEKPSNSESSNQGPPDQQAPDQAGTRPIPPPRRKMVIRQATIV</sequence>
<accession>A0ABQ8ETZ5</accession>
<feature type="compositionally biased region" description="Low complexity" evidence="1">
    <location>
        <begin position="372"/>
        <end position="384"/>
    </location>
</feature>
<evidence type="ECO:0000313" key="3">
    <source>
        <dbReference type="Proteomes" id="UP001648503"/>
    </source>
</evidence>
<feature type="compositionally biased region" description="Low complexity" evidence="1">
    <location>
        <begin position="324"/>
        <end position="343"/>
    </location>
</feature>
<feature type="compositionally biased region" description="Low complexity" evidence="1">
    <location>
        <begin position="63"/>
        <end position="85"/>
    </location>
</feature>
<evidence type="ECO:0000256" key="1">
    <source>
        <dbReference type="SAM" id="MobiDB-lite"/>
    </source>
</evidence>
<proteinExistence type="predicted"/>
<reference evidence="2 3" key="1">
    <citation type="submission" date="2021-02" db="EMBL/GenBank/DDBJ databases">
        <title>Variation within the Batrachochytrium salamandrivorans European outbreak.</title>
        <authorList>
            <person name="Kelly M."/>
            <person name="Pasmans F."/>
            <person name="Shea T.P."/>
            <person name="Munoz J.F."/>
            <person name="Carranza S."/>
            <person name="Cuomo C.A."/>
            <person name="Martel A."/>
        </authorList>
    </citation>
    <scope>NUCLEOTIDE SEQUENCE [LARGE SCALE GENOMIC DNA]</scope>
    <source>
        <strain evidence="2 3">AMFP18/2</strain>
    </source>
</reference>
<feature type="region of interest" description="Disordered" evidence="1">
    <location>
        <begin position="301"/>
        <end position="403"/>
    </location>
</feature>
<name>A0ABQ8ETZ5_9FUNG</name>
<dbReference type="EMBL" id="JAFCIX010000573">
    <property type="protein sequence ID" value="KAH6586526.1"/>
    <property type="molecule type" value="Genomic_DNA"/>
</dbReference>
<dbReference type="Proteomes" id="UP001648503">
    <property type="component" value="Unassembled WGS sequence"/>
</dbReference>